<name>A1RXY5_THEPD</name>
<keyword evidence="3" id="KW-1185">Reference proteome</keyword>
<evidence type="ECO:0000313" key="3">
    <source>
        <dbReference type="Proteomes" id="UP000000641"/>
    </source>
</evidence>
<evidence type="ECO:0000256" key="1">
    <source>
        <dbReference type="SAM" id="Phobius"/>
    </source>
</evidence>
<dbReference type="KEGG" id="tpe:Tpen_0663"/>
<reference evidence="3" key="1">
    <citation type="journal article" date="2008" name="J. Bacteriol.">
        <title>Genome sequence of Thermofilum pendens reveals an exceptional loss of biosynthetic pathways without genome reduction.</title>
        <authorList>
            <person name="Anderson I."/>
            <person name="Rodriguez J."/>
            <person name="Susanti D."/>
            <person name="Porat I."/>
            <person name="Reich C."/>
            <person name="Ulrich L.E."/>
            <person name="Elkins J.G."/>
            <person name="Mavromatis K."/>
            <person name="Lykidis A."/>
            <person name="Kim E."/>
            <person name="Thompson L.S."/>
            <person name="Nolan M."/>
            <person name="Land M."/>
            <person name="Copeland A."/>
            <person name="Lapidus A."/>
            <person name="Lucas S."/>
            <person name="Detter C."/>
            <person name="Zhulin I.B."/>
            <person name="Olsen G.J."/>
            <person name="Whitman W."/>
            <person name="Mukhopadhyay B."/>
            <person name="Bristow J."/>
            <person name="Kyrpides N."/>
        </authorList>
    </citation>
    <scope>NUCLEOTIDE SEQUENCE [LARGE SCALE GENOMIC DNA]</scope>
    <source>
        <strain evidence="3">DSM 2475 / Hrk 5</strain>
    </source>
</reference>
<feature type="transmembrane region" description="Helical" evidence="1">
    <location>
        <begin position="21"/>
        <end position="41"/>
    </location>
</feature>
<protein>
    <submittedName>
        <fullName evidence="2">Uncharacterized protein</fullName>
    </submittedName>
</protein>
<feature type="transmembrane region" description="Helical" evidence="1">
    <location>
        <begin position="47"/>
        <end position="67"/>
    </location>
</feature>
<dbReference type="STRING" id="368408.Tpen_0663"/>
<keyword evidence="1" id="KW-1133">Transmembrane helix</keyword>
<dbReference type="EnsemblBacteria" id="ABL78065">
    <property type="protein sequence ID" value="ABL78065"/>
    <property type="gene ID" value="Tpen_0663"/>
</dbReference>
<gene>
    <name evidence="2" type="ordered locus">Tpen_0663</name>
</gene>
<dbReference type="HOGENOM" id="CLU_140808_0_0_2"/>
<dbReference type="eggNOG" id="arCOG03770">
    <property type="taxonomic scope" value="Archaea"/>
</dbReference>
<proteinExistence type="predicted"/>
<dbReference type="Proteomes" id="UP000000641">
    <property type="component" value="Chromosome"/>
</dbReference>
<dbReference type="AlphaFoldDB" id="A1RXY5"/>
<keyword evidence="1" id="KW-0812">Transmembrane</keyword>
<sequence length="158" mass="17966">MLRTSSVDEMIAQLKRKWIPIYLALLLATLGVTIALLRLWISTNNEQYFSAALLSLMLSSYISWYLVKVLRVKQTPRQLLTLVRCETCGYEEARLYTEGDALFQAKGTCPKCGKGDLVVVGIYLRVPVQVGEQQPNILSRAARFIMLIRRRRGACRRG</sequence>
<evidence type="ECO:0000313" key="2">
    <source>
        <dbReference type="EMBL" id="ABL78065.1"/>
    </source>
</evidence>
<dbReference type="EMBL" id="CP000505">
    <property type="protein sequence ID" value="ABL78065.1"/>
    <property type="molecule type" value="Genomic_DNA"/>
</dbReference>
<keyword evidence="1" id="KW-0472">Membrane</keyword>
<organism evidence="2 3">
    <name type="scientific">Thermofilum pendens (strain DSM 2475 / Hrk 5)</name>
    <dbReference type="NCBI Taxonomy" id="368408"/>
    <lineage>
        <taxon>Archaea</taxon>
        <taxon>Thermoproteota</taxon>
        <taxon>Thermoprotei</taxon>
        <taxon>Thermofilales</taxon>
        <taxon>Thermofilaceae</taxon>
        <taxon>Thermofilum</taxon>
    </lineage>
</organism>
<accession>A1RXY5</accession>